<dbReference type="EMBL" id="RKJW01000001">
    <property type="protein sequence ID" value="RPA29988.1"/>
    <property type="molecule type" value="Genomic_DNA"/>
</dbReference>
<proteinExistence type="predicted"/>
<comment type="caution">
    <text evidence="2">The sequence shown here is derived from an EMBL/GenBank/DDBJ whole genome shotgun (WGS) entry which is preliminary data.</text>
</comment>
<dbReference type="Proteomes" id="UP000269379">
    <property type="component" value="Unassembled WGS sequence"/>
</dbReference>
<gene>
    <name evidence="2" type="ORF">EGT70_11105</name>
</gene>
<reference evidence="3" key="1">
    <citation type="submission" date="2018-10" db="EMBL/GenBank/DDBJ databases">
        <title>FDA dAtabase for Regulatory Grade micrObial Sequences (FDA-ARGOS): Supporting development and validation of Infectious Disease Dx tests.</title>
        <authorList>
            <person name="Minogue T."/>
            <person name="Wolcott M."/>
            <person name="Wasieloski L."/>
            <person name="Aguilar W."/>
            <person name="Moore D."/>
            <person name="Jaissle J."/>
            <person name="Tallon L."/>
            <person name="Sadzewicz L."/>
            <person name="Zhao X."/>
            <person name="Vavikolanu K."/>
            <person name="Mehta A."/>
            <person name="Aluvathingal J."/>
            <person name="Nadendla S."/>
            <person name="Yan Y."/>
            <person name="Sichtig H."/>
        </authorList>
    </citation>
    <scope>NUCLEOTIDE SEQUENCE [LARGE SCALE GENOMIC DNA]</scope>
    <source>
        <strain evidence="3">FDAARGOS_588</strain>
    </source>
</reference>
<feature type="compositionally biased region" description="Basic residues" evidence="1">
    <location>
        <begin position="1"/>
        <end position="37"/>
    </location>
</feature>
<evidence type="ECO:0000256" key="1">
    <source>
        <dbReference type="SAM" id="MobiDB-lite"/>
    </source>
</evidence>
<accession>A0AAX1XFJ7</accession>
<dbReference type="AlphaFoldDB" id="A0AAX1XFJ7"/>
<organism evidence="2 3">
    <name type="scientific">Burkholderia mallei</name>
    <name type="common">Pseudomonas mallei</name>
    <dbReference type="NCBI Taxonomy" id="13373"/>
    <lineage>
        <taxon>Bacteria</taxon>
        <taxon>Pseudomonadati</taxon>
        <taxon>Pseudomonadota</taxon>
        <taxon>Betaproteobacteria</taxon>
        <taxon>Burkholderiales</taxon>
        <taxon>Burkholderiaceae</taxon>
        <taxon>Burkholderia</taxon>
        <taxon>pseudomallei group</taxon>
    </lineage>
</organism>
<feature type="region of interest" description="Disordered" evidence="1">
    <location>
        <begin position="1"/>
        <end position="77"/>
    </location>
</feature>
<evidence type="ECO:0000313" key="2">
    <source>
        <dbReference type="EMBL" id="RPA29988.1"/>
    </source>
</evidence>
<protein>
    <submittedName>
        <fullName evidence="2">Uncharacterized protein</fullName>
    </submittedName>
</protein>
<sequence>MKKTKRGRRCERRPCRARRRHPARRRRSPGRRMRARPPRLDAACGVARRQPVQRAAGTFERSTNRGSRRHCVACSNA</sequence>
<name>A0AAX1XFJ7_BURML</name>
<evidence type="ECO:0000313" key="3">
    <source>
        <dbReference type="Proteomes" id="UP000269379"/>
    </source>
</evidence>